<dbReference type="Proteomes" id="UP000182332">
    <property type="component" value="Unassembled WGS sequence"/>
</dbReference>
<protein>
    <recommendedName>
        <fullName evidence="3">Pyocin activator protein PrtN</fullName>
    </recommendedName>
</protein>
<dbReference type="RefSeq" id="WP_012723150.1">
    <property type="nucleotide sequence ID" value="NZ_FOHW01000001.1"/>
</dbReference>
<dbReference type="EMBL" id="FOHW01000001">
    <property type="protein sequence ID" value="SES67855.1"/>
    <property type="molecule type" value="Genomic_DNA"/>
</dbReference>
<proteinExistence type="predicted"/>
<gene>
    <name evidence="1" type="ORF">SAMN05216197_101230</name>
</gene>
<dbReference type="OrthoDB" id="8591913at2"/>
<evidence type="ECO:0000313" key="2">
    <source>
        <dbReference type="Proteomes" id="UP000182332"/>
    </source>
</evidence>
<evidence type="ECO:0000313" key="1">
    <source>
        <dbReference type="EMBL" id="SES67855.1"/>
    </source>
</evidence>
<reference evidence="1 2" key="1">
    <citation type="submission" date="2016-10" db="EMBL/GenBank/DDBJ databases">
        <authorList>
            <person name="de Groot N.N."/>
        </authorList>
    </citation>
    <scope>NUCLEOTIDE SEQUENCE [LARGE SCALE GENOMIC DNA]</scope>
    <source>
        <strain evidence="1 2">DSM 11363</strain>
    </source>
</reference>
<organism evidence="1 2">
    <name type="scientific">Pseudomonas graminis</name>
    <dbReference type="NCBI Taxonomy" id="158627"/>
    <lineage>
        <taxon>Bacteria</taxon>
        <taxon>Pseudomonadati</taxon>
        <taxon>Pseudomonadota</taxon>
        <taxon>Gammaproteobacteria</taxon>
        <taxon>Pseudomonadales</taxon>
        <taxon>Pseudomonadaceae</taxon>
        <taxon>Pseudomonas</taxon>
    </lineage>
</organism>
<evidence type="ECO:0008006" key="3">
    <source>
        <dbReference type="Google" id="ProtNLM"/>
    </source>
</evidence>
<accession>A0A1H9YFP8</accession>
<name>A0A1H9YFP8_9PSED</name>
<sequence>MREPLEIQFLSFELELDLKQRYGLMVGGSALWRELGYTSYDAFRKAKQRGTIEVPLFEVPNRRGFFALSKEVAWWIATQRCARQQAV</sequence>
<dbReference type="AlphaFoldDB" id="A0A1H9YFP8"/>